<accession>A0AAE3DIY4</accession>
<reference evidence="7" key="1">
    <citation type="submission" date="2021-10" db="EMBL/GenBank/DDBJ databases">
        <title>Anaerobic single-cell dispensing facilitates the cultivation of human gut bacteria.</title>
        <authorList>
            <person name="Afrizal A."/>
        </authorList>
    </citation>
    <scope>NUCLEOTIDE SEQUENCE</scope>
    <source>
        <strain evidence="7">CLA-AA-H274</strain>
    </source>
</reference>
<dbReference type="GO" id="GO:0005886">
    <property type="term" value="C:plasma membrane"/>
    <property type="evidence" value="ECO:0007669"/>
    <property type="project" value="TreeGrafter"/>
</dbReference>
<evidence type="ECO:0000259" key="5">
    <source>
        <dbReference type="Pfam" id="PF00905"/>
    </source>
</evidence>
<dbReference type="Pfam" id="PF00905">
    <property type="entry name" value="Transpeptidase"/>
    <property type="match status" value="1"/>
</dbReference>
<keyword evidence="8" id="KW-1185">Reference proteome</keyword>
<dbReference type="Gene3D" id="3.40.710.10">
    <property type="entry name" value="DD-peptidase/beta-lactamase superfamily"/>
    <property type="match status" value="1"/>
</dbReference>
<proteinExistence type="inferred from homology"/>
<dbReference type="RefSeq" id="WP_308450447.1">
    <property type="nucleotide sequence ID" value="NZ_JAJEPU010000003.1"/>
</dbReference>
<name>A0AAE3DIY4_9FIRM</name>
<dbReference type="InterPro" id="IPR012338">
    <property type="entry name" value="Beta-lactam/transpept-like"/>
</dbReference>
<keyword evidence="3" id="KW-0472">Membrane</keyword>
<evidence type="ECO:0000256" key="1">
    <source>
        <dbReference type="ARBA" id="ARBA00004370"/>
    </source>
</evidence>
<evidence type="ECO:0000313" key="7">
    <source>
        <dbReference type="EMBL" id="MCC2163622.1"/>
    </source>
</evidence>
<comment type="similarity">
    <text evidence="2">Belongs to the transpeptidase family.</text>
</comment>
<dbReference type="InterPro" id="IPR005311">
    <property type="entry name" value="PBP_dimer"/>
</dbReference>
<dbReference type="Gene3D" id="3.90.1310.10">
    <property type="entry name" value="Penicillin-binding protein 2a (Domain 2)"/>
    <property type="match status" value="1"/>
</dbReference>
<dbReference type="GO" id="GO:0071555">
    <property type="term" value="P:cell wall organization"/>
    <property type="evidence" value="ECO:0007669"/>
    <property type="project" value="TreeGrafter"/>
</dbReference>
<sequence length="607" mass="66915">MMTRHRKKIAVLCVLLCLCMVGLTGRLVYLMLFCSAQYSQMAEELHQRERKIKSARGRILDANGVVIADNRTVCTISVIYNQVEDRELVIETLTRELEMEEKTVRARVEKRSSREIIRTNVEKEVGDRIRTFHLAGVKVDEDYRRTYPFGSLASKVLGFTGGDNQGIIGLEVQYESVLKGTNGTILTMTDAKGVELENAFEDRVEPIAGMDLQISLDVNIQKYAEQLATLAMEQKGAKKVSMIVMNPQNGEILAMANVPEFNLNQPFTLTKEILAQTQSVPGRAENLGDSESTENSGNSVGTEQAVLSSKERQELLNQMWRNPAINDTYEPGSTFKIITASAGLEAGVVTLNDTFSCPGFRIVEDRKIRCHKVGGHGSETFLQGAMNSCNPVFIDVGQRLGVDRYVDYFEQFGLRGKTGIDLPGEAGTIMHRRENMGPVELATVSFGQSFQITPIQLITTVASLVNGGRRVTPHFGVRAVSADETQVQEFSWKEKGQILSEKTSETLRYVLEQVVAEGSGKKASVEGYRIGGKTATSEKLPRSRKKYISSFLGFAPANDPQVIALITIDEPQGIYYGGTIAAPVIADLFQNILPYLGVEKGSVSAEQ</sequence>
<comment type="subcellular location">
    <subcellularLocation>
        <location evidence="1">Membrane</location>
    </subcellularLocation>
</comment>
<feature type="domain" description="Penicillin-binding protein dimerisation" evidence="6">
    <location>
        <begin position="52"/>
        <end position="198"/>
    </location>
</feature>
<feature type="compositionally biased region" description="Polar residues" evidence="4">
    <location>
        <begin position="289"/>
        <end position="305"/>
    </location>
</feature>
<evidence type="ECO:0000256" key="3">
    <source>
        <dbReference type="ARBA" id="ARBA00023136"/>
    </source>
</evidence>
<gene>
    <name evidence="7" type="ORF">LKD32_01770</name>
</gene>
<dbReference type="EMBL" id="JAJEPU010000003">
    <property type="protein sequence ID" value="MCC2163622.1"/>
    <property type="molecule type" value="Genomic_DNA"/>
</dbReference>
<evidence type="ECO:0000256" key="2">
    <source>
        <dbReference type="ARBA" id="ARBA00007171"/>
    </source>
</evidence>
<protein>
    <submittedName>
        <fullName evidence="7">Peptidoglycan glycosyltransferase</fullName>
    </submittedName>
</protein>
<dbReference type="Proteomes" id="UP001198962">
    <property type="component" value="Unassembled WGS sequence"/>
</dbReference>
<evidence type="ECO:0000313" key="8">
    <source>
        <dbReference type="Proteomes" id="UP001198962"/>
    </source>
</evidence>
<dbReference type="PANTHER" id="PTHR30627">
    <property type="entry name" value="PEPTIDOGLYCAN D,D-TRANSPEPTIDASE"/>
    <property type="match status" value="1"/>
</dbReference>
<dbReference type="InterPro" id="IPR036138">
    <property type="entry name" value="PBP_dimer_sf"/>
</dbReference>
<dbReference type="PANTHER" id="PTHR30627:SF1">
    <property type="entry name" value="PEPTIDOGLYCAN D,D-TRANSPEPTIDASE FTSI"/>
    <property type="match status" value="1"/>
</dbReference>
<feature type="domain" description="Penicillin-binding protein transpeptidase" evidence="5">
    <location>
        <begin position="241"/>
        <end position="589"/>
    </location>
</feature>
<comment type="caution">
    <text evidence="7">The sequence shown here is derived from an EMBL/GenBank/DDBJ whole genome shotgun (WGS) entry which is preliminary data.</text>
</comment>
<dbReference type="Pfam" id="PF03717">
    <property type="entry name" value="PBP_dimer"/>
    <property type="match status" value="1"/>
</dbReference>
<organism evidence="7 8">
    <name type="scientific">Brotaphodocola catenula</name>
    <dbReference type="NCBI Taxonomy" id="2885361"/>
    <lineage>
        <taxon>Bacteria</taxon>
        <taxon>Bacillati</taxon>
        <taxon>Bacillota</taxon>
        <taxon>Clostridia</taxon>
        <taxon>Lachnospirales</taxon>
        <taxon>Lachnospiraceae</taxon>
        <taxon>Brotaphodocola</taxon>
    </lineage>
</organism>
<dbReference type="GO" id="GO:0008658">
    <property type="term" value="F:penicillin binding"/>
    <property type="evidence" value="ECO:0007669"/>
    <property type="project" value="InterPro"/>
</dbReference>
<dbReference type="AlphaFoldDB" id="A0AAE3DIY4"/>
<dbReference type="InterPro" id="IPR001460">
    <property type="entry name" value="PCN-bd_Tpept"/>
</dbReference>
<feature type="region of interest" description="Disordered" evidence="4">
    <location>
        <begin position="282"/>
        <end position="305"/>
    </location>
</feature>
<dbReference type="InterPro" id="IPR050515">
    <property type="entry name" value="Beta-lactam/transpept"/>
</dbReference>
<evidence type="ECO:0000256" key="4">
    <source>
        <dbReference type="SAM" id="MobiDB-lite"/>
    </source>
</evidence>
<evidence type="ECO:0000259" key="6">
    <source>
        <dbReference type="Pfam" id="PF03717"/>
    </source>
</evidence>
<dbReference type="Gene3D" id="3.30.450.330">
    <property type="match status" value="1"/>
</dbReference>
<dbReference type="SUPFAM" id="SSF56601">
    <property type="entry name" value="beta-lactamase/transpeptidase-like"/>
    <property type="match status" value="1"/>
</dbReference>
<dbReference type="SUPFAM" id="SSF56519">
    <property type="entry name" value="Penicillin binding protein dimerisation domain"/>
    <property type="match status" value="1"/>
</dbReference>